<protein>
    <submittedName>
        <fullName evidence="2">Uncharacterized protein</fullName>
    </submittedName>
</protein>
<keyword evidence="3" id="KW-1185">Reference proteome</keyword>
<keyword evidence="1" id="KW-1133">Transmembrane helix</keyword>
<accession>A0A7X5U826</accession>
<sequence>MNLQSLPGWLAAFVVIAIIFGAVSKIIVMRYISAGKYQAGNTGYFWRAARNGDRAAVIVAVSDVLGIMCLFLLVIYFAIKLFDL</sequence>
<feature type="transmembrane region" description="Helical" evidence="1">
    <location>
        <begin position="6"/>
        <end position="28"/>
    </location>
</feature>
<organism evidence="2 3">
    <name type="scientific">Luteibacter anthropi</name>
    <dbReference type="NCBI Taxonomy" id="564369"/>
    <lineage>
        <taxon>Bacteria</taxon>
        <taxon>Pseudomonadati</taxon>
        <taxon>Pseudomonadota</taxon>
        <taxon>Gammaproteobacteria</taxon>
        <taxon>Lysobacterales</taxon>
        <taxon>Rhodanobacteraceae</taxon>
        <taxon>Luteibacter</taxon>
    </lineage>
</organism>
<comment type="caution">
    <text evidence="2">The sequence shown here is derived from an EMBL/GenBank/DDBJ whole genome shotgun (WGS) entry which is preliminary data.</text>
</comment>
<dbReference type="Proteomes" id="UP000490980">
    <property type="component" value="Unassembled WGS sequence"/>
</dbReference>
<proteinExistence type="predicted"/>
<gene>
    <name evidence="2" type="ORF">HBF25_04145</name>
</gene>
<dbReference type="AlphaFoldDB" id="A0A7X5U826"/>
<keyword evidence="1" id="KW-0472">Membrane</keyword>
<dbReference type="EMBL" id="JAARLZ010000002">
    <property type="protein sequence ID" value="NII05581.1"/>
    <property type="molecule type" value="Genomic_DNA"/>
</dbReference>
<evidence type="ECO:0000256" key="1">
    <source>
        <dbReference type="SAM" id="Phobius"/>
    </source>
</evidence>
<feature type="transmembrane region" description="Helical" evidence="1">
    <location>
        <begin position="55"/>
        <end position="79"/>
    </location>
</feature>
<evidence type="ECO:0000313" key="3">
    <source>
        <dbReference type="Proteomes" id="UP000490980"/>
    </source>
</evidence>
<evidence type="ECO:0000313" key="2">
    <source>
        <dbReference type="EMBL" id="NII05581.1"/>
    </source>
</evidence>
<keyword evidence="1" id="KW-0812">Transmembrane</keyword>
<reference evidence="2 3" key="1">
    <citation type="submission" date="2020-03" db="EMBL/GenBank/DDBJ databases">
        <authorList>
            <person name="Lai Q."/>
        </authorList>
    </citation>
    <scope>NUCLEOTIDE SEQUENCE [LARGE SCALE GENOMIC DNA]</scope>
    <source>
        <strain evidence="2 3">CCUG 25036</strain>
    </source>
</reference>
<name>A0A7X5U826_9GAMM</name>
<dbReference type="RefSeq" id="WP_166946679.1">
    <property type="nucleotide sequence ID" value="NZ_CP077072.1"/>
</dbReference>